<gene>
    <name evidence="2" type="ORF">K0M31_000589</name>
</gene>
<reference evidence="2" key="1">
    <citation type="submission" date="2021-10" db="EMBL/GenBank/DDBJ databases">
        <title>Melipona bicolor Genome sequencing and assembly.</title>
        <authorList>
            <person name="Araujo N.S."/>
            <person name="Arias M.C."/>
        </authorList>
    </citation>
    <scope>NUCLEOTIDE SEQUENCE</scope>
    <source>
        <strain evidence="2">USP_2M_L1-L4_2017</strain>
        <tissue evidence="2">Whole body</tissue>
    </source>
</reference>
<evidence type="ECO:0000313" key="2">
    <source>
        <dbReference type="EMBL" id="KAK1136020.1"/>
    </source>
</evidence>
<keyword evidence="3" id="KW-1185">Reference proteome</keyword>
<name>A0AA40GE22_9HYME</name>
<feature type="compositionally biased region" description="Basic and acidic residues" evidence="1">
    <location>
        <begin position="16"/>
        <end position="32"/>
    </location>
</feature>
<organism evidence="2 3">
    <name type="scientific">Melipona bicolor</name>
    <dbReference type="NCBI Taxonomy" id="60889"/>
    <lineage>
        <taxon>Eukaryota</taxon>
        <taxon>Metazoa</taxon>
        <taxon>Ecdysozoa</taxon>
        <taxon>Arthropoda</taxon>
        <taxon>Hexapoda</taxon>
        <taxon>Insecta</taxon>
        <taxon>Pterygota</taxon>
        <taxon>Neoptera</taxon>
        <taxon>Endopterygota</taxon>
        <taxon>Hymenoptera</taxon>
        <taxon>Apocrita</taxon>
        <taxon>Aculeata</taxon>
        <taxon>Apoidea</taxon>
        <taxon>Anthophila</taxon>
        <taxon>Apidae</taxon>
        <taxon>Melipona</taxon>
    </lineage>
</organism>
<feature type="region of interest" description="Disordered" evidence="1">
    <location>
        <begin position="14"/>
        <end position="64"/>
    </location>
</feature>
<proteinExistence type="predicted"/>
<protein>
    <submittedName>
        <fullName evidence="2">Uncharacterized protein</fullName>
    </submittedName>
</protein>
<feature type="compositionally biased region" description="Basic and acidic residues" evidence="1">
    <location>
        <begin position="46"/>
        <end position="64"/>
    </location>
</feature>
<accession>A0AA40GE22</accession>
<dbReference type="EMBL" id="JAHYIQ010000001">
    <property type="protein sequence ID" value="KAK1136020.1"/>
    <property type="molecule type" value="Genomic_DNA"/>
</dbReference>
<evidence type="ECO:0000256" key="1">
    <source>
        <dbReference type="SAM" id="MobiDB-lite"/>
    </source>
</evidence>
<feature type="compositionally biased region" description="Acidic residues" evidence="1">
    <location>
        <begin position="33"/>
        <end position="45"/>
    </location>
</feature>
<dbReference type="Proteomes" id="UP001177670">
    <property type="component" value="Unassembled WGS sequence"/>
</dbReference>
<comment type="caution">
    <text evidence="2">The sequence shown here is derived from an EMBL/GenBank/DDBJ whole genome shotgun (WGS) entry which is preliminary data.</text>
</comment>
<sequence>MVWLSLAFWDAGSDPLRARERRDGGRRWRTEAADEEEEEEEEEAEAETHSASQRDDGRTGKKVE</sequence>
<evidence type="ECO:0000313" key="3">
    <source>
        <dbReference type="Proteomes" id="UP001177670"/>
    </source>
</evidence>
<dbReference type="AlphaFoldDB" id="A0AA40GE22"/>